<reference evidence="3 4" key="1">
    <citation type="submission" date="2021-11" db="EMBL/GenBank/DDBJ databases">
        <title>Whole genome of Geoglobus acetivorans.</title>
        <authorList>
            <person name="Liu D."/>
        </authorList>
    </citation>
    <scope>NUCLEOTIDE SEQUENCE [LARGE SCALE GENOMIC DNA]</scope>
    <source>
        <strain evidence="3 4">SBH6</strain>
    </source>
</reference>
<keyword evidence="1" id="KW-0560">Oxidoreductase</keyword>
<accession>A0ABZ3H299</accession>
<name>A0ABZ3H299_GEOAI</name>
<dbReference type="EMBL" id="CP087714">
    <property type="protein sequence ID" value="XAT63691.1"/>
    <property type="molecule type" value="Genomic_DNA"/>
</dbReference>
<dbReference type="InterPro" id="IPR004017">
    <property type="entry name" value="Cys_rich_dom"/>
</dbReference>
<dbReference type="PANTHER" id="PTHR42947:SF1">
    <property type="entry name" value="COB--COM HETERODISULFIDE REDUCTASE SUBUNIT B 1"/>
    <property type="match status" value="1"/>
</dbReference>
<dbReference type="Proteomes" id="UP001492541">
    <property type="component" value="Chromosome"/>
</dbReference>
<proteinExistence type="predicted"/>
<organism evidence="3 4">
    <name type="scientific">Geoglobus acetivorans</name>
    <dbReference type="NCBI Taxonomy" id="565033"/>
    <lineage>
        <taxon>Archaea</taxon>
        <taxon>Methanobacteriati</taxon>
        <taxon>Methanobacteriota</taxon>
        <taxon>Archaeoglobi</taxon>
        <taxon>Archaeoglobales</taxon>
        <taxon>Archaeoglobaceae</taxon>
        <taxon>Geoglobus</taxon>
    </lineage>
</organism>
<dbReference type="InterPro" id="IPR051278">
    <property type="entry name" value="HdrB/HdrD_reductase"/>
</dbReference>
<dbReference type="GeneID" id="90450151"/>
<sequence length="266" mass="29989">MTGYAFFPGCKVAFEMPELERKIRDTLRYLSVDVVDVGGLSCCPGYDSVMSFDSTTSLAITARNLSIVEEQNLDILTPCSECFSVFKYAISRLEDEKLFLDVNSKLAKIGRIYRGKIRVLHITDVYYDEIVKKNPKTAKLGLKAGIHTGCHLLYTEKSSEYLEKIKRILNKIGVSTEKYSREDYYCGKGSIRLLSPESSAEFTERLIESLDAETDVQAIVAACPHCYDQIKTAQESLLGRGKISKRYDVYHISELVWLAMGPGERT</sequence>
<keyword evidence="4" id="KW-1185">Reference proteome</keyword>
<feature type="domain" description="Cysteine-rich" evidence="2">
    <location>
        <begin position="146"/>
        <end position="231"/>
    </location>
</feature>
<dbReference type="Pfam" id="PF02754">
    <property type="entry name" value="CCG"/>
    <property type="match status" value="2"/>
</dbReference>
<evidence type="ECO:0000313" key="3">
    <source>
        <dbReference type="EMBL" id="XAT63691.1"/>
    </source>
</evidence>
<evidence type="ECO:0000256" key="1">
    <source>
        <dbReference type="ARBA" id="ARBA00023002"/>
    </source>
</evidence>
<dbReference type="PANTHER" id="PTHR42947">
    <property type="entry name" value="COB--COM HETERODISULFIDE REDUCTASE SUBUNIT B 1"/>
    <property type="match status" value="1"/>
</dbReference>
<dbReference type="RefSeq" id="WP_193807056.1">
    <property type="nucleotide sequence ID" value="NZ_CP087714.1"/>
</dbReference>
<evidence type="ECO:0000313" key="4">
    <source>
        <dbReference type="Proteomes" id="UP001492541"/>
    </source>
</evidence>
<evidence type="ECO:0000259" key="2">
    <source>
        <dbReference type="Pfam" id="PF02754"/>
    </source>
</evidence>
<protein>
    <recommendedName>
        <fullName evidence="2">Cysteine-rich domain-containing protein</fullName>
    </recommendedName>
</protein>
<gene>
    <name evidence="3" type="ORF">LPQ35_10605</name>
</gene>
<dbReference type="Gene3D" id="1.20.1050.140">
    <property type="match status" value="1"/>
</dbReference>
<feature type="domain" description="Cysteine-rich" evidence="2">
    <location>
        <begin position="4"/>
        <end position="86"/>
    </location>
</feature>